<dbReference type="GO" id="GO:0030170">
    <property type="term" value="F:pyridoxal phosphate binding"/>
    <property type="evidence" value="ECO:0007669"/>
    <property type="project" value="InterPro"/>
</dbReference>
<dbReference type="CDD" id="cd00609">
    <property type="entry name" value="AAT_like"/>
    <property type="match status" value="1"/>
</dbReference>
<keyword evidence="5 8" id="KW-0808">Transferase</keyword>
<evidence type="ECO:0000256" key="5">
    <source>
        <dbReference type="ARBA" id="ARBA00022679"/>
    </source>
</evidence>
<dbReference type="GO" id="GO:0004069">
    <property type="term" value="F:L-aspartate:2-oxoglutarate aminotransferase activity"/>
    <property type="evidence" value="ECO:0000318"/>
    <property type="project" value="GO_Central"/>
</dbReference>
<keyword evidence="4 8" id="KW-0032">Aminotransferase</keyword>
<dbReference type="EC" id="2.6.1.1" evidence="8"/>
<evidence type="ECO:0000256" key="1">
    <source>
        <dbReference type="ARBA" id="ARBA00001933"/>
    </source>
</evidence>
<reference evidence="10 11" key="1">
    <citation type="journal article" date="2014" name="Nat. Commun.">
        <title>Klebsormidium flaccidum genome reveals primary factors for plant terrestrial adaptation.</title>
        <authorList>
            <person name="Hori K."/>
            <person name="Maruyama F."/>
            <person name="Fujisawa T."/>
            <person name="Togashi T."/>
            <person name="Yamamoto N."/>
            <person name="Seo M."/>
            <person name="Sato S."/>
            <person name="Yamada T."/>
            <person name="Mori H."/>
            <person name="Tajima N."/>
            <person name="Moriyama T."/>
            <person name="Ikeuchi M."/>
            <person name="Watanabe M."/>
            <person name="Wada H."/>
            <person name="Kobayashi K."/>
            <person name="Saito M."/>
            <person name="Masuda T."/>
            <person name="Sasaki-Sekimoto Y."/>
            <person name="Mashiguchi K."/>
            <person name="Awai K."/>
            <person name="Shimojima M."/>
            <person name="Masuda S."/>
            <person name="Iwai M."/>
            <person name="Nobusawa T."/>
            <person name="Narise T."/>
            <person name="Kondo S."/>
            <person name="Saito H."/>
            <person name="Sato R."/>
            <person name="Murakawa M."/>
            <person name="Ihara Y."/>
            <person name="Oshima-Yamada Y."/>
            <person name="Ohtaka K."/>
            <person name="Satoh M."/>
            <person name="Sonobe K."/>
            <person name="Ishii M."/>
            <person name="Ohtani R."/>
            <person name="Kanamori-Sato M."/>
            <person name="Honoki R."/>
            <person name="Miyazaki D."/>
            <person name="Mochizuki H."/>
            <person name="Umetsu J."/>
            <person name="Higashi K."/>
            <person name="Shibata D."/>
            <person name="Kamiya Y."/>
            <person name="Sato N."/>
            <person name="Nakamura Y."/>
            <person name="Tabata S."/>
            <person name="Ida S."/>
            <person name="Kurokawa K."/>
            <person name="Ohta H."/>
        </authorList>
    </citation>
    <scope>NUCLEOTIDE SEQUENCE [LARGE SCALE GENOMIC DNA]</scope>
    <source>
        <strain evidence="10 11">NIES-2285</strain>
    </source>
</reference>
<dbReference type="PRINTS" id="PR00799">
    <property type="entry name" value="TRANSAMINASE"/>
</dbReference>
<dbReference type="EMBL" id="DF237010">
    <property type="protein sequence ID" value="GAQ80726.1"/>
    <property type="molecule type" value="Genomic_DNA"/>
</dbReference>
<comment type="similarity">
    <text evidence="2">Belongs to the class-I pyridoxal-phosphate-dependent aminotransferase family.</text>
</comment>
<dbReference type="PANTHER" id="PTHR11879">
    <property type="entry name" value="ASPARTATE AMINOTRANSFERASE"/>
    <property type="match status" value="1"/>
</dbReference>
<evidence type="ECO:0000313" key="10">
    <source>
        <dbReference type="EMBL" id="GAQ80726.1"/>
    </source>
</evidence>
<keyword evidence="11" id="KW-1185">Reference proteome</keyword>
<evidence type="ECO:0000256" key="8">
    <source>
        <dbReference type="RuleBase" id="RU000480"/>
    </source>
</evidence>
<dbReference type="InterPro" id="IPR015421">
    <property type="entry name" value="PyrdxlP-dep_Trfase_major"/>
</dbReference>
<dbReference type="OrthoDB" id="6752799at2759"/>
<evidence type="ECO:0000313" key="11">
    <source>
        <dbReference type="Proteomes" id="UP000054558"/>
    </source>
</evidence>
<dbReference type="GO" id="GO:0005739">
    <property type="term" value="C:mitochondrion"/>
    <property type="evidence" value="ECO:0000318"/>
    <property type="project" value="GO_Central"/>
</dbReference>
<organism evidence="10 11">
    <name type="scientific">Klebsormidium nitens</name>
    <name type="common">Green alga</name>
    <name type="synonym">Ulothrix nitens</name>
    <dbReference type="NCBI Taxonomy" id="105231"/>
    <lineage>
        <taxon>Eukaryota</taxon>
        <taxon>Viridiplantae</taxon>
        <taxon>Streptophyta</taxon>
        <taxon>Klebsormidiophyceae</taxon>
        <taxon>Klebsormidiales</taxon>
        <taxon>Klebsormidiaceae</taxon>
        <taxon>Klebsormidium</taxon>
    </lineage>
</organism>
<dbReference type="PROSITE" id="PS00105">
    <property type="entry name" value="AA_TRANSFER_CLASS_1"/>
    <property type="match status" value="1"/>
</dbReference>
<comment type="subunit">
    <text evidence="3 8">Homodimer.</text>
</comment>
<evidence type="ECO:0000259" key="9">
    <source>
        <dbReference type="Pfam" id="PF00155"/>
    </source>
</evidence>
<dbReference type="InterPro" id="IPR015424">
    <property type="entry name" value="PyrdxlP-dep_Trfase"/>
</dbReference>
<dbReference type="Gene3D" id="3.40.640.10">
    <property type="entry name" value="Type I PLP-dependent aspartate aminotransferase-like (Major domain)"/>
    <property type="match status" value="1"/>
</dbReference>
<dbReference type="FunFam" id="3.40.640.10:FF:000015">
    <property type="entry name" value="Aspartate aminotransferase"/>
    <property type="match status" value="1"/>
</dbReference>
<keyword evidence="6" id="KW-0663">Pyridoxal phosphate</keyword>
<comment type="cofactor">
    <cofactor evidence="1">
        <name>pyridoxal 5'-phosphate</name>
        <dbReference type="ChEBI" id="CHEBI:597326"/>
    </cofactor>
</comment>
<dbReference type="GO" id="GO:0006520">
    <property type="term" value="P:amino acid metabolic process"/>
    <property type="evidence" value="ECO:0007669"/>
    <property type="project" value="InterPro"/>
</dbReference>
<dbReference type="Pfam" id="PF00155">
    <property type="entry name" value="Aminotran_1_2"/>
    <property type="match status" value="1"/>
</dbReference>
<evidence type="ECO:0000256" key="2">
    <source>
        <dbReference type="ARBA" id="ARBA00007441"/>
    </source>
</evidence>
<dbReference type="InterPro" id="IPR004839">
    <property type="entry name" value="Aminotransferase_I/II_large"/>
</dbReference>
<comment type="miscellaneous">
    <text evidence="8">In eukaryotes there are cytoplasmic, mitochondrial and chloroplastic isozymes.</text>
</comment>
<sequence>MEYSPMAGSADFNSHAIKLAYGEDSPLIKDGHVAAVQTLSGTGACRLFGDFIHQYYPDSGMLLPTPTWSNHLGIFKDANVKTTNIRYYDPKTKGLDFKGFVEDLKAAPKKSFVLFHACAHNPTGVDPTPEQWKEISAVVKEKQQYPLFDMAYQGFASGDTERDAASIRIFLEDGHQVAVSQSFAKNMGLYGQRIGCLSVVTENPQETTAVRGQIQLVARKQYSNPPIHGALLVTRVLSSPDLKQLWYKEVQGMADRIISMRHSLRSNLEAAGSKLPWNHITDQIGMFCFTGITPEQVDRLTHEHHIYLTRNGRISIAGINTGNVERLAHALHEVTK</sequence>
<feature type="domain" description="Aminotransferase class I/classII large" evidence="9">
    <location>
        <begin position="2"/>
        <end position="331"/>
    </location>
</feature>
<dbReference type="Proteomes" id="UP000054558">
    <property type="component" value="Unassembled WGS sequence"/>
</dbReference>
<dbReference type="PANTHER" id="PTHR11879:SF54">
    <property type="entry name" value="ASPARTATE AMINOTRANSFERASE, MITOCHONDRIAL"/>
    <property type="match status" value="1"/>
</dbReference>
<protein>
    <recommendedName>
        <fullName evidence="8">Aspartate aminotransferase</fullName>
        <ecNumber evidence="8">2.6.1.1</ecNumber>
    </recommendedName>
</protein>
<comment type="catalytic activity">
    <reaction evidence="7 8">
        <text>L-aspartate + 2-oxoglutarate = oxaloacetate + L-glutamate</text>
        <dbReference type="Rhea" id="RHEA:21824"/>
        <dbReference type="ChEBI" id="CHEBI:16452"/>
        <dbReference type="ChEBI" id="CHEBI:16810"/>
        <dbReference type="ChEBI" id="CHEBI:29985"/>
        <dbReference type="ChEBI" id="CHEBI:29991"/>
        <dbReference type="EC" id="2.6.1.1"/>
    </reaction>
</comment>
<evidence type="ECO:0000256" key="6">
    <source>
        <dbReference type="ARBA" id="ARBA00022898"/>
    </source>
</evidence>
<name>A0A0U9HIQ6_KLENI</name>
<evidence type="ECO:0000256" key="4">
    <source>
        <dbReference type="ARBA" id="ARBA00022576"/>
    </source>
</evidence>
<accession>A0A0U9HIQ6</accession>
<dbReference type="InterPro" id="IPR004838">
    <property type="entry name" value="NHTrfase_class1_PyrdxlP-BS"/>
</dbReference>
<evidence type="ECO:0000256" key="3">
    <source>
        <dbReference type="ARBA" id="ARBA00011738"/>
    </source>
</evidence>
<dbReference type="OMA" id="GTWTHIT"/>
<dbReference type="NCBIfam" id="NF006719">
    <property type="entry name" value="PRK09257.1"/>
    <property type="match status" value="1"/>
</dbReference>
<dbReference type="SUPFAM" id="SSF53383">
    <property type="entry name" value="PLP-dependent transferases"/>
    <property type="match status" value="1"/>
</dbReference>
<proteinExistence type="inferred from homology"/>
<evidence type="ECO:0000256" key="7">
    <source>
        <dbReference type="ARBA" id="ARBA00049185"/>
    </source>
</evidence>
<dbReference type="InterPro" id="IPR000796">
    <property type="entry name" value="Asp_trans"/>
</dbReference>
<dbReference type="STRING" id="105231.A0A0U9HIQ6"/>
<dbReference type="InterPro" id="IPR015422">
    <property type="entry name" value="PyrdxlP-dep_Trfase_small"/>
</dbReference>
<dbReference type="AlphaFoldDB" id="A0A0U9HIQ6"/>
<gene>
    <name evidence="10" type="ORF">KFL_000610040</name>
</gene>
<dbReference type="Gene3D" id="3.90.1150.10">
    <property type="entry name" value="Aspartate Aminotransferase, domain 1"/>
    <property type="match status" value="1"/>
</dbReference>